<dbReference type="Gene3D" id="2.60.370.10">
    <property type="entry name" value="Ctag/Cox11"/>
    <property type="match status" value="1"/>
</dbReference>
<feature type="non-terminal residue" evidence="6">
    <location>
        <position position="122"/>
    </location>
</feature>
<evidence type="ECO:0000256" key="2">
    <source>
        <dbReference type="ARBA" id="ARBA00004243"/>
    </source>
</evidence>
<dbReference type="SUPFAM" id="SSF110111">
    <property type="entry name" value="Ctag/Cox11"/>
    <property type="match status" value="1"/>
</dbReference>
<dbReference type="GO" id="GO:0005743">
    <property type="term" value="C:mitochondrial inner membrane"/>
    <property type="evidence" value="ECO:0007669"/>
    <property type="project" value="UniProtKB-SubCell"/>
</dbReference>
<name>A0A699Z6K1_HAELA</name>
<proteinExistence type="predicted"/>
<evidence type="ECO:0000256" key="3">
    <source>
        <dbReference type="ARBA" id="ARBA00022692"/>
    </source>
</evidence>
<evidence type="ECO:0000313" key="6">
    <source>
        <dbReference type="EMBL" id="GFH18203.1"/>
    </source>
</evidence>
<keyword evidence="3" id="KW-0812">Transmembrane</keyword>
<evidence type="ECO:0000313" key="7">
    <source>
        <dbReference type="Proteomes" id="UP000485058"/>
    </source>
</evidence>
<dbReference type="InterPro" id="IPR007533">
    <property type="entry name" value="Cyt_c_oxidase_assmbl_CtaG"/>
</dbReference>
<dbReference type="PANTHER" id="PTHR21320:SF3">
    <property type="entry name" value="CYTOCHROME C OXIDASE ASSEMBLY PROTEIN COX11, MITOCHONDRIAL-RELATED"/>
    <property type="match status" value="1"/>
</dbReference>
<sequence>MGMYWATGYGGAVAGAATVEEKLRRRQESPNLELEKAAMQRELTVWFNADVADNMPWSFTPTQESVRVRAGQSTLAFFTARNNSDKPVTGYSIYNVTPEKAAQYFNKIQCFCFEEQRLRAGE</sequence>
<comment type="caution">
    <text evidence="6">The sequence shown here is derived from an EMBL/GenBank/DDBJ whole genome shotgun (WGS) entry which is preliminary data.</text>
</comment>
<feature type="non-terminal residue" evidence="6">
    <location>
        <position position="1"/>
    </location>
</feature>
<evidence type="ECO:0000256" key="1">
    <source>
        <dbReference type="ARBA" id="ARBA00004007"/>
    </source>
</evidence>
<dbReference type="InterPro" id="IPR023471">
    <property type="entry name" value="CtaG/Cox11_dom_sf"/>
</dbReference>
<organism evidence="6 7">
    <name type="scientific">Haematococcus lacustris</name>
    <name type="common">Green alga</name>
    <name type="synonym">Haematococcus pluvialis</name>
    <dbReference type="NCBI Taxonomy" id="44745"/>
    <lineage>
        <taxon>Eukaryota</taxon>
        <taxon>Viridiplantae</taxon>
        <taxon>Chlorophyta</taxon>
        <taxon>core chlorophytes</taxon>
        <taxon>Chlorophyceae</taxon>
        <taxon>CS clade</taxon>
        <taxon>Chlamydomonadales</taxon>
        <taxon>Haematococcaceae</taxon>
        <taxon>Haematococcus</taxon>
    </lineage>
</organism>
<evidence type="ECO:0000256" key="4">
    <source>
        <dbReference type="ARBA" id="ARBA00022989"/>
    </source>
</evidence>
<accession>A0A699Z6K1</accession>
<evidence type="ECO:0000256" key="5">
    <source>
        <dbReference type="ARBA" id="ARBA00023136"/>
    </source>
</evidence>
<reference evidence="6 7" key="1">
    <citation type="submission" date="2020-02" db="EMBL/GenBank/DDBJ databases">
        <title>Draft genome sequence of Haematococcus lacustris strain NIES-144.</title>
        <authorList>
            <person name="Morimoto D."/>
            <person name="Nakagawa S."/>
            <person name="Yoshida T."/>
            <person name="Sawayama S."/>
        </authorList>
    </citation>
    <scope>NUCLEOTIDE SEQUENCE [LARGE SCALE GENOMIC DNA]</scope>
    <source>
        <strain evidence="6 7">NIES-144</strain>
    </source>
</reference>
<keyword evidence="4" id="KW-1133">Transmembrane helix</keyword>
<keyword evidence="5" id="KW-0472">Membrane</keyword>
<dbReference type="EMBL" id="BLLF01001262">
    <property type="protein sequence ID" value="GFH18203.1"/>
    <property type="molecule type" value="Genomic_DNA"/>
</dbReference>
<dbReference type="PANTHER" id="PTHR21320">
    <property type="entry name" value="CYTOCHROME C OXIDASE ASSEMBLY PROTEIN COX11-RELATED"/>
    <property type="match status" value="1"/>
</dbReference>
<keyword evidence="7" id="KW-1185">Reference proteome</keyword>
<protein>
    <submittedName>
        <fullName evidence="6">Mitochondrial cytochrome c oxidase assembly protein COX11</fullName>
    </submittedName>
</protein>
<gene>
    <name evidence="6" type="ORF">HaLaN_14963</name>
</gene>
<comment type="function">
    <text evidence="1">Exerts its effect at some terminal stage of cytochrome c oxidase synthesis, probably by being involved in the insertion of the copper B into subunit I.</text>
</comment>
<dbReference type="AlphaFoldDB" id="A0A699Z6K1"/>
<comment type="subcellular location">
    <subcellularLocation>
        <location evidence="2">Mitochondrion inner membrane</location>
        <topology evidence="2">Single-pass membrane protein</topology>
        <orientation evidence="2">Intermembrane side</orientation>
    </subcellularLocation>
</comment>
<dbReference type="GO" id="GO:0005507">
    <property type="term" value="F:copper ion binding"/>
    <property type="evidence" value="ECO:0007669"/>
    <property type="project" value="InterPro"/>
</dbReference>
<dbReference type="Pfam" id="PF04442">
    <property type="entry name" value="CtaG_Cox11"/>
    <property type="match status" value="1"/>
</dbReference>
<dbReference type="Proteomes" id="UP000485058">
    <property type="component" value="Unassembled WGS sequence"/>
</dbReference>